<keyword evidence="4" id="KW-1185">Reference proteome</keyword>
<dbReference type="InterPro" id="IPR025841">
    <property type="entry name" value="CP_ATPgrasp_2"/>
</dbReference>
<dbReference type="SUPFAM" id="SSF56059">
    <property type="entry name" value="Glutathione synthetase ATP-binding domain-like"/>
    <property type="match status" value="1"/>
</dbReference>
<accession>A0ABV7R3T4</accession>
<evidence type="ECO:0000313" key="3">
    <source>
        <dbReference type="EMBL" id="MFC3527628.1"/>
    </source>
</evidence>
<dbReference type="InterPro" id="IPR007296">
    <property type="entry name" value="DUF403"/>
</dbReference>
<comment type="caution">
    <text evidence="3">The sequence shown here is derived from an EMBL/GenBank/DDBJ whole genome shotgun (WGS) entry which is preliminary data.</text>
</comment>
<feature type="domain" description="Circularly permuted ATP-grasp type 2" evidence="2">
    <location>
        <begin position="89"/>
        <end position="480"/>
    </location>
</feature>
<gene>
    <name evidence="3" type="ORF">ACFOMH_05530</name>
</gene>
<proteinExistence type="predicted"/>
<dbReference type="InterPro" id="IPR051680">
    <property type="entry name" value="ATP-dep_Glu-Cys_Ligase-2"/>
</dbReference>
<reference evidence="4" key="1">
    <citation type="journal article" date="2019" name="Int. J. Syst. Evol. Microbiol.">
        <title>The Global Catalogue of Microorganisms (GCM) 10K type strain sequencing project: providing services to taxonomists for standard genome sequencing and annotation.</title>
        <authorList>
            <consortium name="The Broad Institute Genomics Platform"/>
            <consortium name="The Broad Institute Genome Sequencing Center for Infectious Disease"/>
            <person name="Wu L."/>
            <person name="Ma J."/>
        </authorList>
    </citation>
    <scope>NUCLEOTIDE SEQUENCE [LARGE SCALE GENOMIC DNA]</scope>
    <source>
        <strain evidence="4">KCTC 42899</strain>
    </source>
</reference>
<feature type="domain" description="DUF403" evidence="1">
    <location>
        <begin position="527"/>
        <end position="804"/>
    </location>
</feature>
<organism evidence="3 4">
    <name type="scientific">Paracoccus mangrovi</name>
    <dbReference type="NCBI Taxonomy" id="1715645"/>
    <lineage>
        <taxon>Bacteria</taxon>
        <taxon>Pseudomonadati</taxon>
        <taxon>Pseudomonadota</taxon>
        <taxon>Alphaproteobacteria</taxon>
        <taxon>Rhodobacterales</taxon>
        <taxon>Paracoccaceae</taxon>
        <taxon>Paracoccus</taxon>
    </lineage>
</organism>
<dbReference type="PANTHER" id="PTHR34595">
    <property type="entry name" value="BLR5612 PROTEIN"/>
    <property type="match status" value="1"/>
</dbReference>
<dbReference type="RefSeq" id="WP_377743145.1">
    <property type="nucleotide sequence ID" value="NZ_JBHRXJ010000003.1"/>
</dbReference>
<evidence type="ECO:0000259" key="1">
    <source>
        <dbReference type="Pfam" id="PF04168"/>
    </source>
</evidence>
<dbReference type="Pfam" id="PF04168">
    <property type="entry name" value="Alpha-E"/>
    <property type="match status" value="1"/>
</dbReference>
<dbReference type="EMBL" id="JBHRXJ010000003">
    <property type="protein sequence ID" value="MFC3527628.1"/>
    <property type="molecule type" value="Genomic_DNA"/>
</dbReference>
<dbReference type="PANTHER" id="PTHR34595:SF2">
    <property type="entry name" value="BLR2978 PROTEIN"/>
    <property type="match status" value="1"/>
</dbReference>
<dbReference type="Proteomes" id="UP001595721">
    <property type="component" value="Unassembled WGS sequence"/>
</dbReference>
<evidence type="ECO:0000259" key="2">
    <source>
        <dbReference type="Pfam" id="PF14403"/>
    </source>
</evidence>
<name>A0ABV7R3T4_9RHOB</name>
<evidence type="ECO:0000313" key="4">
    <source>
        <dbReference type="Proteomes" id="UP001595721"/>
    </source>
</evidence>
<protein>
    <submittedName>
        <fullName evidence="3">Circularly permuted type 2 ATP-grasp protein</fullName>
    </submittedName>
</protein>
<dbReference type="Gene3D" id="3.40.50.11290">
    <property type="match status" value="1"/>
</dbReference>
<dbReference type="Pfam" id="PF14403">
    <property type="entry name" value="CP_ATPgrasp_2"/>
    <property type="match status" value="1"/>
</dbReference>
<sequence>MDTAADPMMSAILAGYAPQPGVADELFDAEGRMRPVWAEFIGQLAALTPDEVEARFARGDQYLRDAGVYFRLYSGGPVQDREWPLSHVPVLISEQEWGVICDGLTQRADLLERVMADLYGPGQLVADGDLPAELVAGNPQWLRPLVGVRPRSGYWLHHLAFEIGRSPDGSFLVLGDRAQAPSGSGFALENRMATTRIFSEPFQRTHIHRLAGFFRAFSAAMEQLAGPGRGKAILTPGPNNDTFYEHVYVARYLGMTLLEGEDLIVRNGTAMVRTVRGPEPLGLLWRRIDSDFADPMELDEGSRIGTPGLIEALRQGNLSLVNALGSGVIEARAFMAFLPRICQRLTGAPLRLPNIATWWCGQPAERAHVQANAGHMMIGGALDATLPFALGAETGLDARFGAGADGTGTDGGGTDGAGSGLAEWMAANGPRLVGQEAVTLSTTPVWSEGRLVPRPMTIRVIAARDAQGGWTFMPGGYARIGRGGEATALAMQDGGSVADVWVMSPQAVTVDSLVSSGGFERAPDGILPTRAAENLYWLGRYIERTEGAIRLLRAWHLRLAETEDRDDPRLRALAEHMAQRDLDVDQPVPDALLALIGFARNSAAKVRDRFSPDGWAALNDLAKSANRLAERVRPGDDAAQAMSVLLRKISGFSGLVHENMYHFAGWRFLSLGRAQERADGTLMLLAALTAPDAVPGMLEVAIEVCDSVMTHQRRYRFGPSRETVLDLLALDGQNPRAVVTQITQMQHHVAHLPHAGDEGRLSPLEQLLLTIDTELRVAEPGALSPARLDALRQRLAAAYDLISATLLG</sequence>